<comment type="caution">
    <text evidence="1">The sequence shown here is derived from an EMBL/GenBank/DDBJ whole genome shotgun (WGS) entry which is preliminary data.</text>
</comment>
<dbReference type="AlphaFoldDB" id="A0ABD3QZV0"/>
<name>A0ABD3QZV0_9STRA</name>
<dbReference type="EMBL" id="JABMIG020000001">
    <property type="protein sequence ID" value="KAL3805842.1"/>
    <property type="molecule type" value="Genomic_DNA"/>
</dbReference>
<evidence type="ECO:0000313" key="2">
    <source>
        <dbReference type="Proteomes" id="UP001516023"/>
    </source>
</evidence>
<gene>
    <name evidence="1" type="ORF">HJC23_007803</name>
</gene>
<proteinExistence type="predicted"/>
<organism evidence="1 2">
    <name type="scientific">Cyclotella cryptica</name>
    <dbReference type="NCBI Taxonomy" id="29204"/>
    <lineage>
        <taxon>Eukaryota</taxon>
        <taxon>Sar</taxon>
        <taxon>Stramenopiles</taxon>
        <taxon>Ochrophyta</taxon>
        <taxon>Bacillariophyta</taxon>
        <taxon>Coscinodiscophyceae</taxon>
        <taxon>Thalassiosirophycidae</taxon>
        <taxon>Stephanodiscales</taxon>
        <taxon>Stephanodiscaceae</taxon>
        <taxon>Cyclotella</taxon>
    </lineage>
</organism>
<accession>A0ABD3QZV0</accession>
<keyword evidence="2" id="KW-1185">Reference proteome</keyword>
<reference evidence="1 2" key="1">
    <citation type="journal article" date="2020" name="G3 (Bethesda)">
        <title>Improved Reference Genome for Cyclotella cryptica CCMP332, a Model for Cell Wall Morphogenesis, Salinity Adaptation, and Lipid Production in Diatoms (Bacillariophyta).</title>
        <authorList>
            <person name="Roberts W.R."/>
            <person name="Downey K.M."/>
            <person name="Ruck E.C."/>
            <person name="Traller J.C."/>
            <person name="Alverson A.J."/>
        </authorList>
    </citation>
    <scope>NUCLEOTIDE SEQUENCE [LARGE SCALE GENOMIC DNA]</scope>
    <source>
        <strain evidence="1 2">CCMP332</strain>
    </source>
</reference>
<evidence type="ECO:0008006" key="3">
    <source>
        <dbReference type="Google" id="ProtNLM"/>
    </source>
</evidence>
<sequence length="383" mass="43785">MLLPCSTVFLPAPDALSVVVSSLIPPTEISTMIIKHDILSTRRGARGKPDRQQFRPLCTTCRIGARNGTRTISYISLHLSRRRPHPRIGSFVKFCSLFYILSHMTVGLRQTMPSLSSRTTADLSSSFSMITSYTRDGDNIASTLQFIRGVTPIGRNRAPRRKIIMKLNDIYLNSMGALKEAGSTLYRYNSIKALDDELQESHENIDDQDGYQSEQDQNREKRSHGLIYVSCAIVIALFFRSEMFNLFCRNCESASSRRPQSIECNRLNTDESSPLLEQLDTCKWCKQMKRTEPMPIKNFKDNSLEESYNTNMAHYDLLTWKMYHRIVDSRRGRDYLTTKSVICGSCGSKIISDEALLDEDMHSEMSRDTREVDDQIFAFSFDP</sequence>
<evidence type="ECO:0000313" key="1">
    <source>
        <dbReference type="EMBL" id="KAL3805842.1"/>
    </source>
</evidence>
<dbReference type="Proteomes" id="UP001516023">
    <property type="component" value="Unassembled WGS sequence"/>
</dbReference>
<protein>
    <recommendedName>
        <fullName evidence="3">Yippee domain-containing protein</fullName>
    </recommendedName>
</protein>